<dbReference type="AlphaFoldDB" id="A0A1X7A5C0"/>
<dbReference type="Pfam" id="PF13489">
    <property type="entry name" value="Methyltransf_23"/>
    <property type="match status" value="1"/>
</dbReference>
<reference evidence="5" key="1">
    <citation type="submission" date="2017-03" db="EMBL/GenBank/DDBJ databases">
        <authorList>
            <person name="Rodrigo-Torres L."/>
            <person name="Arahal R.D."/>
            <person name="Lucena T."/>
        </authorList>
    </citation>
    <scope>NUCLEOTIDE SEQUENCE [LARGE SCALE GENOMIC DNA]</scope>
    <source>
        <strain evidence="5">CECT 8411</strain>
    </source>
</reference>
<name>A0A1X7A5C0_9RHOB</name>
<evidence type="ECO:0000313" key="4">
    <source>
        <dbReference type="EMBL" id="SLN70944.1"/>
    </source>
</evidence>
<proteinExistence type="predicted"/>
<keyword evidence="2 4" id="KW-0808">Transferase</keyword>
<keyword evidence="1 4" id="KW-0489">Methyltransferase</keyword>
<dbReference type="GO" id="GO:0032259">
    <property type="term" value="P:methylation"/>
    <property type="evidence" value="ECO:0007669"/>
    <property type="project" value="UniProtKB-KW"/>
</dbReference>
<accession>A0A1X7A5C0</accession>
<dbReference type="InterPro" id="IPR029063">
    <property type="entry name" value="SAM-dependent_MTases_sf"/>
</dbReference>
<protein>
    <submittedName>
        <fullName evidence="4">Bifunctional 3-demethylubiquinone-9 3-methyltransferase/ 2-octaprenyl-6-hydroxy phenol methylase</fullName>
    </submittedName>
</protein>
<evidence type="ECO:0000256" key="3">
    <source>
        <dbReference type="ARBA" id="ARBA00022691"/>
    </source>
</evidence>
<dbReference type="PANTHER" id="PTHR43464:SF19">
    <property type="entry name" value="UBIQUINONE BIOSYNTHESIS O-METHYLTRANSFERASE, MITOCHONDRIAL"/>
    <property type="match status" value="1"/>
</dbReference>
<dbReference type="CDD" id="cd02440">
    <property type="entry name" value="AdoMet_MTases"/>
    <property type="match status" value="1"/>
</dbReference>
<keyword evidence="3" id="KW-0949">S-adenosyl-L-methionine</keyword>
<dbReference type="SUPFAM" id="SSF53335">
    <property type="entry name" value="S-adenosyl-L-methionine-dependent methyltransferases"/>
    <property type="match status" value="1"/>
</dbReference>
<sequence length="204" mass="22163">MSDKYLKDTYNLDTPQATRAHYQKWASSYDAEVGAHGYATPGRVAEALWSKLPEPQTPILDYGCGTGLSGEALHAAGFQVIDGIDPTPKMLKGAAAKGVYRTLSTFEITDPSPLEQDAYRAITAIGVIGAGAAPPEVFDLLMHALPKNGLLAFSFNDHTLEDPSYTTRLTDWLDMGAARLLFREYGPHLPGMDLKSDVYIVEKA</sequence>
<keyword evidence="5" id="KW-1185">Reference proteome</keyword>
<evidence type="ECO:0000256" key="2">
    <source>
        <dbReference type="ARBA" id="ARBA00022679"/>
    </source>
</evidence>
<gene>
    <name evidence="4" type="ORF">RUM8411_03655</name>
</gene>
<dbReference type="RefSeq" id="WP_085824119.1">
    <property type="nucleotide sequence ID" value="NZ_FWFP01000012.1"/>
</dbReference>
<dbReference type="Proteomes" id="UP000193778">
    <property type="component" value="Unassembled WGS sequence"/>
</dbReference>
<evidence type="ECO:0000256" key="1">
    <source>
        <dbReference type="ARBA" id="ARBA00022603"/>
    </source>
</evidence>
<dbReference type="EMBL" id="FWFP01000012">
    <property type="protein sequence ID" value="SLN70944.1"/>
    <property type="molecule type" value="Genomic_DNA"/>
</dbReference>
<dbReference type="Gene3D" id="3.40.50.150">
    <property type="entry name" value="Vaccinia Virus protein VP39"/>
    <property type="match status" value="1"/>
</dbReference>
<dbReference type="OrthoDB" id="9807911at2"/>
<evidence type="ECO:0000313" key="5">
    <source>
        <dbReference type="Proteomes" id="UP000193778"/>
    </source>
</evidence>
<dbReference type="PANTHER" id="PTHR43464">
    <property type="entry name" value="METHYLTRANSFERASE"/>
    <property type="match status" value="1"/>
</dbReference>
<organism evidence="4 5">
    <name type="scientific">Ruegeria meonggei</name>
    <dbReference type="NCBI Taxonomy" id="1446476"/>
    <lineage>
        <taxon>Bacteria</taxon>
        <taxon>Pseudomonadati</taxon>
        <taxon>Pseudomonadota</taxon>
        <taxon>Alphaproteobacteria</taxon>
        <taxon>Rhodobacterales</taxon>
        <taxon>Roseobacteraceae</taxon>
        <taxon>Ruegeria</taxon>
    </lineage>
</organism>
<keyword evidence="4" id="KW-0830">Ubiquinone</keyword>
<dbReference type="GO" id="GO:0008168">
    <property type="term" value="F:methyltransferase activity"/>
    <property type="evidence" value="ECO:0007669"/>
    <property type="project" value="UniProtKB-KW"/>
</dbReference>